<dbReference type="GO" id="GO:0019031">
    <property type="term" value="C:viral envelope"/>
    <property type="evidence" value="ECO:0007669"/>
    <property type="project" value="UniProtKB-KW"/>
</dbReference>
<protein>
    <submittedName>
        <fullName evidence="8">Envelope protein</fullName>
    </submittedName>
</protein>
<gene>
    <name evidence="8" type="primary">E</name>
</gene>
<sequence>MFLRLVKDDGFVVNAILWVFLLIFILLLCITFIKLVQLCMICHHLMSGAVYRPVYRVYELYKDFMRIDPAPILDV</sequence>
<keyword evidence="5 7" id="KW-1133">Transmembrane helix</keyword>
<evidence type="ECO:0000256" key="7">
    <source>
        <dbReference type="SAM" id="Phobius"/>
    </source>
</evidence>
<reference evidence="8" key="1">
    <citation type="submission" date="2023-01" db="EMBL/GenBank/DDBJ databases">
        <title>Panoramic Analysis of Coronaviruses Carried by Representative Bat Species in Southern China to Better Understand the Coronavirus Sphere.</title>
        <authorList>
            <person name="Han Y."/>
            <person name="Xu P."/>
            <person name="Wang Y."/>
            <person name="Zhao W."/>
            <person name="Wang J."/>
            <person name="Jin Q."/>
            <person name="Wu Z."/>
        </authorList>
    </citation>
    <scope>NUCLEOTIDE SEQUENCE</scope>
    <source>
        <strain evidence="8">BtTr-AlphaCoV/GZ2019-Q110</strain>
    </source>
</reference>
<name>A0AA49EGB5_9NIDO</name>
<accession>A0AA49EGB5</accession>
<dbReference type="InterPro" id="IPR003873">
    <property type="entry name" value="E_protein_CoV"/>
</dbReference>
<evidence type="ECO:0000256" key="4">
    <source>
        <dbReference type="ARBA" id="ARBA00022870"/>
    </source>
</evidence>
<keyword evidence="8" id="KW-0261">Viral envelope protein</keyword>
<dbReference type="EMBL" id="OQ175130">
    <property type="protein sequence ID" value="WCC62336.1"/>
    <property type="molecule type" value="Genomic_RNA"/>
</dbReference>
<evidence type="ECO:0000256" key="5">
    <source>
        <dbReference type="ARBA" id="ARBA00022989"/>
    </source>
</evidence>
<evidence type="ECO:0000256" key="3">
    <source>
        <dbReference type="ARBA" id="ARBA00022812"/>
    </source>
</evidence>
<dbReference type="Pfam" id="PF02723">
    <property type="entry name" value="CoV_E"/>
    <property type="match status" value="1"/>
</dbReference>
<keyword evidence="4" id="KW-1043">Host membrane</keyword>
<dbReference type="InterPro" id="IPR043507">
    <property type="entry name" value="E_protein_aCoV"/>
</dbReference>
<organism evidence="8">
    <name type="scientific">Bat Coronavirus TrGZ19</name>
    <dbReference type="NCBI Taxonomy" id="3018926"/>
    <lineage>
        <taxon>Viruses</taxon>
        <taxon>Riboviria</taxon>
        <taxon>Orthornavirae</taxon>
        <taxon>Pisuviricota</taxon>
        <taxon>Pisoniviricetes</taxon>
        <taxon>Nidovirales</taxon>
        <taxon>Cornidovirineae</taxon>
        <taxon>Coronaviridae</taxon>
        <taxon>Orthocoronavirinae</taxon>
    </lineage>
</organism>
<dbReference type="GO" id="GO:0016020">
    <property type="term" value="C:membrane"/>
    <property type="evidence" value="ECO:0007669"/>
    <property type="project" value="InterPro"/>
</dbReference>
<evidence type="ECO:0000256" key="2">
    <source>
        <dbReference type="ARBA" id="ARBA00022703"/>
    </source>
</evidence>
<evidence type="ECO:0000313" key="8">
    <source>
        <dbReference type="EMBL" id="WCC62336.1"/>
    </source>
</evidence>
<dbReference type="PROSITE" id="PS51926">
    <property type="entry name" value="COV_E"/>
    <property type="match status" value="1"/>
</dbReference>
<keyword evidence="8" id="KW-0946">Virion</keyword>
<keyword evidence="2" id="KW-0053">Apoptosis</keyword>
<evidence type="ECO:0000256" key="1">
    <source>
        <dbReference type="ARBA" id="ARBA00022692"/>
    </source>
</evidence>
<keyword evidence="6 7" id="KW-0472">Membrane</keyword>
<dbReference type="HAMAP" id="MF_04205">
    <property type="entry name" value="ALPHA_CORONA_E"/>
    <property type="match status" value="1"/>
</dbReference>
<feature type="transmembrane region" description="Helical" evidence="7">
    <location>
        <begin position="15"/>
        <end position="36"/>
    </location>
</feature>
<evidence type="ECO:0000256" key="6">
    <source>
        <dbReference type="ARBA" id="ARBA00023136"/>
    </source>
</evidence>
<keyword evidence="3" id="KW-1040">Host Golgi apparatus</keyword>
<dbReference type="GO" id="GO:0046760">
    <property type="term" value="P:viral budding from Golgi membrane"/>
    <property type="evidence" value="ECO:0007669"/>
    <property type="project" value="InterPro"/>
</dbReference>
<keyword evidence="1 7" id="KW-0812">Transmembrane</keyword>
<proteinExistence type="inferred from homology"/>